<gene>
    <name evidence="2" type="ORF">HAQ05_20450</name>
</gene>
<sequence>MSKSFTFDRSRVGATLWQLAQVFWVGGLYVLPLLLVPALRLMGLAPLLVDDVLQQAGQVLIEVASAGIVLQLVLLVAAHGWRTLSGDTRGQLLLLGLAACLIYLGAALAQAQGGRIQVGCYMLLGACGVLLVLQPPPGAARQAAP</sequence>
<keyword evidence="3" id="KW-1185">Reference proteome</keyword>
<dbReference type="Proteomes" id="UP000805841">
    <property type="component" value="Unassembled WGS sequence"/>
</dbReference>
<reference evidence="2 3" key="1">
    <citation type="journal article" date="2020" name="Insects">
        <title>Bacteria Belonging to Pseudomonas typographi sp. nov. from the Bark Beetle Ips typographus Have Genomic Potential to Aid in the Host Ecology.</title>
        <authorList>
            <person name="Peral-Aranega E."/>
            <person name="Saati-Santamaria Z."/>
            <person name="Kolarik M."/>
            <person name="Rivas R."/>
            <person name="Garcia-Fraile P."/>
        </authorList>
    </citation>
    <scope>NUCLEOTIDE SEQUENCE [LARGE SCALE GENOMIC DNA]</scope>
    <source>
        <strain evidence="2 3">CA3A</strain>
    </source>
</reference>
<evidence type="ECO:0000256" key="1">
    <source>
        <dbReference type="SAM" id="Phobius"/>
    </source>
</evidence>
<evidence type="ECO:0000313" key="3">
    <source>
        <dbReference type="Proteomes" id="UP000805841"/>
    </source>
</evidence>
<feature type="transmembrane region" description="Helical" evidence="1">
    <location>
        <begin position="92"/>
        <end position="110"/>
    </location>
</feature>
<protein>
    <submittedName>
        <fullName evidence="2">MFS transporter</fullName>
    </submittedName>
</protein>
<organism evidence="2 3">
    <name type="scientific">Pseudomonas typographi</name>
    <dbReference type="NCBI Taxonomy" id="2715964"/>
    <lineage>
        <taxon>Bacteria</taxon>
        <taxon>Pseudomonadati</taxon>
        <taxon>Pseudomonadota</taxon>
        <taxon>Gammaproteobacteria</taxon>
        <taxon>Pseudomonadales</taxon>
        <taxon>Pseudomonadaceae</taxon>
        <taxon>Pseudomonas</taxon>
    </lineage>
</organism>
<comment type="caution">
    <text evidence="2">The sequence shown here is derived from an EMBL/GenBank/DDBJ whole genome shotgun (WGS) entry which is preliminary data.</text>
</comment>
<dbReference type="EMBL" id="JAAOCA010000028">
    <property type="protein sequence ID" value="MBD1601055.1"/>
    <property type="molecule type" value="Genomic_DNA"/>
</dbReference>
<keyword evidence="1" id="KW-1133">Transmembrane helix</keyword>
<feature type="transmembrane region" description="Helical" evidence="1">
    <location>
        <begin position="12"/>
        <end position="39"/>
    </location>
</feature>
<feature type="transmembrane region" description="Helical" evidence="1">
    <location>
        <begin position="59"/>
        <end position="80"/>
    </location>
</feature>
<keyword evidence="1" id="KW-0812">Transmembrane</keyword>
<name>A0ABR7Z6B0_9PSED</name>
<accession>A0ABR7Z6B0</accession>
<proteinExistence type="predicted"/>
<evidence type="ECO:0000313" key="2">
    <source>
        <dbReference type="EMBL" id="MBD1601055.1"/>
    </source>
</evidence>
<dbReference type="RefSeq" id="WP_190423936.1">
    <property type="nucleotide sequence ID" value="NZ_JAAOCA010000028.1"/>
</dbReference>
<keyword evidence="1" id="KW-0472">Membrane</keyword>